<dbReference type="AlphaFoldDB" id="A0A261R4V9"/>
<accession>A0A261R4V9</accession>
<protein>
    <submittedName>
        <fullName evidence="1">Uncharacterized protein</fullName>
    </submittedName>
</protein>
<reference evidence="1" key="1">
    <citation type="submission" date="2017-05" db="EMBL/GenBank/DDBJ databases">
        <title>Complete and WGS of Bordetella genogroups.</title>
        <authorList>
            <person name="Spilker T."/>
            <person name="Lipuma J."/>
        </authorList>
    </citation>
    <scope>NUCLEOTIDE SEQUENCE</scope>
    <source>
        <strain evidence="1">AU21707</strain>
    </source>
</reference>
<dbReference type="Proteomes" id="UP000216857">
    <property type="component" value="Unassembled WGS sequence"/>
</dbReference>
<organism evidence="1 2">
    <name type="scientific">Bordetella genomosp. 9</name>
    <dbReference type="NCBI Taxonomy" id="1416803"/>
    <lineage>
        <taxon>Bacteria</taxon>
        <taxon>Pseudomonadati</taxon>
        <taxon>Pseudomonadota</taxon>
        <taxon>Betaproteobacteria</taxon>
        <taxon>Burkholderiales</taxon>
        <taxon>Alcaligenaceae</taxon>
        <taxon>Bordetella</taxon>
    </lineage>
</organism>
<evidence type="ECO:0000313" key="2">
    <source>
        <dbReference type="Proteomes" id="UP000216857"/>
    </source>
</evidence>
<comment type="caution">
    <text evidence="1">The sequence shown here is derived from an EMBL/GenBank/DDBJ whole genome shotgun (WGS) entry which is preliminary data.</text>
</comment>
<keyword evidence="2" id="KW-1185">Reference proteome</keyword>
<name>A0A261R4V9_9BORD</name>
<dbReference type="EMBL" id="NEVJ01000003">
    <property type="protein sequence ID" value="OZI20065.1"/>
    <property type="molecule type" value="Genomic_DNA"/>
</dbReference>
<dbReference type="RefSeq" id="WP_094848678.1">
    <property type="nucleotide sequence ID" value="NZ_NEVJ01000003.1"/>
</dbReference>
<proteinExistence type="predicted"/>
<gene>
    <name evidence="1" type="ORF">CAL26_21155</name>
</gene>
<evidence type="ECO:0000313" key="1">
    <source>
        <dbReference type="EMBL" id="OZI20065.1"/>
    </source>
</evidence>
<sequence length="72" mass="8002">MSVVREDTAIQQTLEAAARNAFENRMVCALETGNRAQARLVYAEAQDALTEDSLAYLRAVAQDDYRVDVCYG</sequence>